<organism evidence="2 3">
    <name type="scientific">Acholeplasma laidlawii</name>
    <dbReference type="NCBI Taxonomy" id="2148"/>
    <lineage>
        <taxon>Bacteria</taxon>
        <taxon>Bacillati</taxon>
        <taxon>Mycoplasmatota</taxon>
        <taxon>Mollicutes</taxon>
        <taxon>Acholeplasmatales</taxon>
        <taxon>Acholeplasmataceae</taxon>
        <taxon>Acholeplasma</taxon>
    </lineage>
</organism>
<keyword evidence="1" id="KW-0472">Membrane</keyword>
<protein>
    <recommendedName>
        <fullName evidence="4">Energy-coupled thiamine transporter ThiT</fullName>
    </recommendedName>
</protein>
<feature type="transmembrane region" description="Helical" evidence="1">
    <location>
        <begin position="49"/>
        <end position="74"/>
    </location>
</feature>
<dbReference type="InterPro" id="IPR012651">
    <property type="entry name" value="Thia_Transptr_ThiT"/>
</dbReference>
<feature type="transmembrane region" description="Helical" evidence="1">
    <location>
        <begin position="126"/>
        <end position="150"/>
    </location>
</feature>
<feature type="transmembrane region" description="Helical" evidence="1">
    <location>
        <begin position="12"/>
        <end position="37"/>
    </location>
</feature>
<evidence type="ECO:0008006" key="4">
    <source>
        <dbReference type="Google" id="ProtNLM"/>
    </source>
</evidence>
<dbReference type="AlphaFoldDB" id="A0A553IHP4"/>
<feature type="transmembrane region" description="Helical" evidence="1">
    <location>
        <begin position="94"/>
        <end position="114"/>
    </location>
</feature>
<dbReference type="GO" id="GO:0005886">
    <property type="term" value="C:plasma membrane"/>
    <property type="evidence" value="ECO:0007669"/>
    <property type="project" value="InterPro"/>
</dbReference>
<reference evidence="2 3" key="1">
    <citation type="submission" date="2019-07" db="EMBL/GenBank/DDBJ databases">
        <title>Genome sequence of Acholeplasma laidlawii strain with increased resistance to erythromycin.</title>
        <authorList>
            <person name="Medvedeva E.S."/>
            <person name="Baranova N.B."/>
            <person name="Siniagina M.N."/>
            <person name="Mouzykantov A."/>
            <person name="Chernova O.A."/>
            <person name="Chernov V.M."/>
        </authorList>
    </citation>
    <scope>NUCLEOTIDE SEQUENCE [LARGE SCALE GENOMIC DNA]</scope>
    <source>
        <strain evidence="2 3">PG8REry</strain>
    </source>
</reference>
<dbReference type="Pfam" id="PF09515">
    <property type="entry name" value="Thia_YuaJ"/>
    <property type="match status" value="1"/>
</dbReference>
<gene>
    <name evidence="2" type="ORF">FNV44_01440</name>
</gene>
<dbReference type="EMBL" id="VKID01000001">
    <property type="protein sequence ID" value="TRX99731.1"/>
    <property type="molecule type" value="Genomic_DNA"/>
</dbReference>
<dbReference type="Gene3D" id="1.10.1760.20">
    <property type="match status" value="1"/>
</dbReference>
<dbReference type="GeneID" id="41338989"/>
<dbReference type="RefSeq" id="WP_012242779.1">
    <property type="nucleotide sequence ID" value="NZ_JACAOE010000001.1"/>
</dbReference>
<dbReference type="Proteomes" id="UP000315938">
    <property type="component" value="Unassembled WGS sequence"/>
</dbReference>
<accession>A0A553IHP4</accession>
<name>A0A553IHP4_ACHLA</name>
<comment type="caution">
    <text evidence="2">The sequence shown here is derived from an EMBL/GenBank/DDBJ whole genome shotgun (WGS) entry which is preliminary data.</text>
</comment>
<sequence>MNQNRIQIRNVVIVSTLLAIAIALDVITGLIPGLNLSMPLGGRLFNISLLPIIMIGIFLGPIYGIVGAVTYGLFGFFYDGYALSYFATNLSEALLVFFLDYIVAFGALGLSGFFKKALDSRIWFSITTVVVLLIRWLSSTIVGAILWAAYASGSEFTQNLMDNVNQNAFIYSGIYNIIYTLTTALSIIIIGSLALPQFKELKLQFGSN</sequence>
<evidence type="ECO:0000256" key="1">
    <source>
        <dbReference type="SAM" id="Phobius"/>
    </source>
</evidence>
<evidence type="ECO:0000313" key="3">
    <source>
        <dbReference type="Proteomes" id="UP000315938"/>
    </source>
</evidence>
<keyword evidence="1" id="KW-0812">Transmembrane</keyword>
<keyword evidence="1" id="KW-1133">Transmembrane helix</keyword>
<proteinExistence type="predicted"/>
<evidence type="ECO:0000313" key="2">
    <source>
        <dbReference type="EMBL" id="TRX99731.1"/>
    </source>
</evidence>
<dbReference type="GO" id="GO:0015234">
    <property type="term" value="F:thiamine transmembrane transporter activity"/>
    <property type="evidence" value="ECO:0007669"/>
    <property type="project" value="InterPro"/>
</dbReference>
<feature type="transmembrane region" description="Helical" evidence="1">
    <location>
        <begin position="170"/>
        <end position="195"/>
    </location>
</feature>